<dbReference type="GO" id="GO:0008395">
    <property type="term" value="F:steroid hydroxylase activity"/>
    <property type="evidence" value="ECO:0007669"/>
    <property type="project" value="TreeGrafter"/>
</dbReference>
<dbReference type="EMBL" id="KV749349">
    <property type="protein sequence ID" value="OCL09863.1"/>
    <property type="molecule type" value="Genomic_DNA"/>
</dbReference>
<dbReference type="GO" id="GO:0016705">
    <property type="term" value="F:oxidoreductase activity, acting on paired donors, with incorporation or reduction of molecular oxygen"/>
    <property type="evidence" value="ECO:0007669"/>
    <property type="project" value="InterPro"/>
</dbReference>
<evidence type="ECO:0000313" key="9">
    <source>
        <dbReference type="Proteomes" id="UP000250140"/>
    </source>
</evidence>
<keyword evidence="7" id="KW-1133">Transmembrane helix</keyword>
<organism evidence="8 9">
    <name type="scientific">Glonium stellatum</name>
    <dbReference type="NCBI Taxonomy" id="574774"/>
    <lineage>
        <taxon>Eukaryota</taxon>
        <taxon>Fungi</taxon>
        <taxon>Dikarya</taxon>
        <taxon>Ascomycota</taxon>
        <taxon>Pezizomycotina</taxon>
        <taxon>Dothideomycetes</taxon>
        <taxon>Pleosporomycetidae</taxon>
        <taxon>Gloniales</taxon>
        <taxon>Gloniaceae</taxon>
        <taxon>Glonium</taxon>
    </lineage>
</organism>
<sequence length="561" mass="62720">MALLIFPSAAISGLPLPLSALFVLFLFVTVILLATYLYTTLRYRLSLRRYTLGPARPTTASPPPQIPYTIPFIGNAYSLLISPPGVFWKQLFRWHPRATGACTLLLGGRPTHFIYSPHAVQALLKARGPTRDSLNLDVAQKGLGIASRDVQTYYGFGEPADPATGLTPTQQQEKMNHDFLLRGERVNELTAEFTRALAELVAAEPCCDQDVGLCAWLARGMFRASTEAVMGRAILDVVEGLVDDFWEFDRGFMNMLYDLPSWFMPKSYQARAKILDGMEKWHAMLQEKSNDRPDPEGGVGWDPLFGSRANRAKHRYFEARGLSLRARAGLDLGFIFGLSSNAIPATGWMLMHILNPEGDKTLLRRVMEEVETAKREDGTVDIPTLISLPLLQSVFHEVLRLYVDVWVTRELKDDLILPLDDEKKQVFLKKNGIVVAPSSLGHRDEARWLNPPSEAFYAERFLRTHPETGKAVFSLDGTTGKFYPFGGGKSICPGRVFAKQEVLGSVAMMLLAFEFDVVGFVDEQGRSKKHFPTLRNTFSGSGVMPTDGDIRVKMRRRDTKA</sequence>
<dbReference type="PRINTS" id="PR00465">
    <property type="entry name" value="EP450IV"/>
</dbReference>
<comment type="cofactor">
    <cofactor evidence="1 6">
        <name>heme</name>
        <dbReference type="ChEBI" id="CHEBI:30413"/>
    </cofactor>
</comment>
<reference evidence="8 9" key="1">
    <citation type="journal article" date="2016" name="Nat. Commun.">
        <title>Ectomycorrhizal ecology is imprinted in the genome of the dominant symbiotic fungus Cenococcum geophilum.</title>
        <authorList>
            <consortium name="DOE Joint Genome Institute"/>
            <person name="Peter M."/>
            <person name="Kohler A."/>
            <person name="Ohm R.A."/>
            <person name="Kuo A."/>
            <person name="Krutzmann J."/>
            <person name="Morin E."/>
            <person name="Arend M."/>
            <person name="Barry K.W."/>
            <person name="Binder M."/>
            <person name="Choi C."/>
            <person name="Clum A."/>
            <person name="Copeland A."/>
            <person name="Grisel N."/>
            <person name="Haridas S."/>
            <person name="Kipfer T."/>
            <person name="LaButti K."/>
            <person name="Lindquist E."/>
            <person name="Lipzen A."/>
            <person name="Maire R."/>
            <person name="Meier B."/>
            <person name="Mihaltcheva S."/>
            <person name="Molinier V."/>
            <person name="Murat C."/>
            <person name="Poggeler S."/>
            <person name="Quandt C.A."/>
            <person name="Sperisen C."/>
            <person name="Tritt A."/>
            <person name="Tisserant E."/>
            <person name="Crous P.W."/>
            <person name="Henrissat B."/>
            <person name="Nehls U."/>
            <person name="Egli S."/>
            <person name="Spatafora J.W."/>
            <person name="Grigoriev I.V."/>
            <person name="Martin F.M."/>
        </authorList>
    </citation>
    <scope>NUCLEOTIDE SEQUENCE [LARGE SCALE GENOMIC DNA]</scope>
    <source>
        <strain evidence="8 9">CBS 207.34</strain>
    </source>
</reference>
<evidence type="ECO:0000313" key="8">
    <source>
        <dbReference type="EMBL" id="OCL09863.1"/>
    </source>
</evidence>
<evidence type="ECO:0000256" key="7">
    <source>
        <dbReference type="SAM" id="Phobius"/>
    </source>
</evidence>
<keyword evidence="9" id="KW-1185">Reference proteome</keyword>
<dbReference type="Pfam" id="PF00067">
    <property type="entry name" value="p450"/>
    <property type="match status" value="1"/>
</dbReference>
<keyword evidence="3 6" id="KW-0349">Heme</keyword>
<dbReference type="InterPro" id="IPR050529">
    <property type="entry name" value="CYP450_sterol_14alpha_dmase"/>
</dbReference>
<protein>
    <submittedName>
        <fullName evidence="8">Cytochrome P450</fullName>
    </submittedName>
</protein>
<dbReference type="SUPFAM" id="SSF48264">
    <property type="entry name" value="Cytochrome P450"/>
    <property type="match status" value="1"/>
</dbReference>
<feature type="binding site" description="axial binding residue" evidence="6">
    <location>
        <position position="492"/>
    </location>
    <ligand>
        <name>heme</name>
        <dbReference type="ChEBI" id="CHEBI:30413"/>
    </ligand>
    <ligandPart>
        <name>Fe</name>
        <dbReference type="ChEBI" id="CHEBI:18248"/>
    </ligandPart>
</feature>
<dbReference type="CDD" id="cd11040">
    <property type="entry name" value="CYP7_CYP8-like"/>
    <property type="match status" value="1"/>
</dbReference>
<dbReference type="InterPro" id="IPR036396">
    <property type="entry name" value="Cyt_P450_sf"/>
</dbReference>
<keyword evidence="7" id="KW-0472">Membrane</keyword>
<gene>
    <name evidence="8" type="ORF">AOQ84DRAFT_353814</name>
</gene>
<evidence type="ECO:0000256" key="6">
    <source>
        <dbReference type="PIRSR" id="PIRSR602403-1"/>
    </source>
</evidence>
<proteinExistence type="inferred from homology"/>
<evidence type="ECO:0000256" key="5">
    <source>
        <dbReference type="ARBA" id="ARBA00023004"/>
    </source>
</evidence>
<dbReference type="InterPro" id="IPR002403">
    <property type="entry name" value="Cyt_P450_E_grp-IV"/>
</dbReference>
<accession>A0A8E2F3Y8</accession>
<keyword evidence="4 6" id="KW-0479">Metal-binding</keyword>
<comment type="similarity">
    <text evidence="2">Belongs to the cytochrome P450 family.</text>
</comment>
<dbReference type="PANTHER" id="PTHR24304">
    <property type="entry name" value="CYTOCHROME P450 FAMILY 7"/>
    <property type="match status" value="1"/>
</dbReference>
<evidence type="ECO:0000256" key="3">
    <source>
        <dbReference type="ARBA" id="ARBA00022617"/>
    </source>
</evidence>
<dbReference type="GO" id="GO:0020037">
    <property type="term" value="F:heme binding"/>
    <property type="evidence" value="ECO:0007669"/>
    <property type="project" value="InterPro"/>
</dbReference>
<dbReference type="AlphaFoldDB" id="A0A8E2F3Y8"/>
<keyword evidence="5 6" id="KW-0408">Iron</keyword>
<dbReference type="OrthoDB" id="3366823at2759"/>
<dbReference type="InterPro" id="IPR001128">
    <property type="entry name" value="Cyt_P450"/>
</dbReference>
<dbReference type="PANTHER" id="PTHR24304:SF2">
    <property type="entry name" value="24-HYDROXYCHOLESTEROL 7-ALPHA-HYDROXYLASE"/>
    <property type="match status" value="1"/>
</dbReference>
<keyword evidence="7" id="KW-0812">Transmembrane</keyword>
<dbReference type="GO" id="GO:0005506">
    <property type="term" value="F:iron ion binding"/>
    <property type="evidence" value="ECO:0007669"/>
    <property type="project" value="InterPro"/>
</dbReference>
<dbReference type="Proteomes" id="UP000250140">
    <property type="component" value="Unassembled WGS sequence"/>
</dbReference>
<name>A0A8E2F3Y8_9PEZI</name>
<evidence type="ECO:0000256" key="4">
    <source>
        <dbReference type="ARBA" id="ARBA00022723"/>
    </source>
</evidence>
<evidence type="ECO:0000256" key="1">
    <source>
        <dbReference type="ARBA" id="ARBA00001971"/>
    </source>
</evidence>
<evidence type="ECO:0000256" key="2">
    <source>
        <dbReference type="ARBA" id="ARBA00010617"/>
    </source>
</evidence>
<dbReference type="Gene3D" id="1.10.630.10">
    <property type="entry name" value="Cytochrome P450"/>
    <property type="match status" value="1"/>
</dbReference>
<feature type="transmembrane region" description="Helical" evidence="7">
    <location>
        <begin position="20"/>
        <end position="39"/>
    </location>
</feature>